<dbReference type="EMBL" id="JADNYJ010000121">
    <property type="protein sequence ID" value="KAF8882616.1"/>
    <property type="molecule type" value="Genomic_DNA"/>
</dbReference>
<gene>
    <name evidence="1" type="ORF">CPB84DRAFT_1790759</name>
</gene>
<proteinExistence type="predicted"/>
<comment type="caution">
    <text evidence="1">The sequence shown here is derived from an EMBL/GenBank/DDBJ whole genome shotgun (WGS) entry which is preliminary data.</text>
</comment>
<organism evidence="1 2">
    <name type="scientific">Gymnopilus junonius</name>
    <name type="common">Spectacular rustgill mushroom</name>
    <name type="synonym">Gymnopilus spectabilis subsp. junonius</name>
    <dbReference type="NCBI Taxonomy" id="109634"/>
    <lineage>
        <taxon>Eukaryota</taxon>
        <taxon>Fungi</taxon>
        <taxon>Dikarya</taxon>
        <taxon>Basidiomycota</taxon>
        <taxon>Agaricomycotina</taxon>
        <taxon>Agaricomycetes</taxon>
        <taxon>Agaricomycetidae</taxon>
        <taxon>Agaricales</taxon>
        <taxon>Agaricineae</taxon>
        <taxon>Hymenogastraceae</taxon>
        <taxon>Gymnopilus</taxon>
    </lineage>
</organism>
<name>A0A9P5THU9_GYMJU</name>
<keyword evidence="2" id="KW-1185">Reference proteome</keyword>
<dbReference type="Proteomes" id="UP000724874">
    <property type="component" value="Unassembled WGS sequence"/>
</dbReference>
<accession>A0A9P5THU9</accession>
<sequence>MTGWFSHFASSAPISEEGRGQLGLWECLFLGKTKGQRRRINYKHDCRCCYLNHLVYQRTSQSPPSVTSGLYFDAGALFLALLLRPSSTSCTIHPRLLSNPLPLQVQLGHQCAIDIYRLSIISRTPVHFNHHRHCE</sequence>
<reference evidence="1" key="1">
    <citation type="submission" date="2020-11" db="EMBL/GenBank/DDBJ databases">
        <authorList>
            <consortium name="DOE Joint Genome Institute"/>
            <person name="Ahrendt S."/>
            <person name="Riley R."/>
            <person name="Andreopoulos W."/>
            <person name="LaButti K."/>
            <person name="Pangilinan J."/>
            <person name="Ruiz-duenas F.J."/>
            <person name="Barrasa J.M."/>
            <person name="Sanchez-Garcia M."/>
            <person name="Camarero S."/>
            <person name="Miyauchi S."/>
            <person name="Serrano A."/>
            <person name="Linde D."/>
            <person name="Babiker R."/>
            <person name="Drula E."/>
            <person name="Ayuso-Fernandez I."/>
            <person name="Pacheco R."/>
            <person name="Padilla G."/>
            <person name="Ferreira P."/>
            <person name="Barriuso J."/>
            <person name="Kellner H."/>
            <person name="Castanera R."/>
            <person name="Alfaro M."/>
            <person name="Ramirez L."/>
            <person name="Pisabarro A.G."/>
            <person name="Kuo A."/>
            <person name="Tritt A."/>
            <person name="Lipzen A."/>
            <person name="He G."/>
            <person name="Yan M."/>
            <person name="Ng V."/>
            <person name="Cullen D."/>
            <person name="Martin F."/>
            <person name="Rosso M.-N."/>
            <person name="Henrissat B."/>
            <person name="Hibbett D."/>
            <person name="Martinez A.T."/>
            <person name="Grigoriev I.V."/>
        </authorList>
    </citation>
    <scope>NUCLEOTIDE SEQUENCE</scope>
    <source>
        <strain evidence="1">AH 44721</strain>
    </source>
</reference>
<evidence type="ECO:0000313" key="2">
    <source>
        <dbReference type="Proteomes" id="UP000724874"/>
    </source>
</evidence>
<dbReference type="AlphaFoldDB" id="A0A9P5THU9"/>
<protein>
    <submittedName>
        <fullName evidence="1">Uncharacterized protein</fullName>
    </submittedName>
</protein>
<evidence type="ECO:0000313" key="1">
    <source>
        <dbReference type="EMBL" id="KAF8882616.1"/>
    </source>
</evidence>